<protein>
    <submittedName>
        <fullName evidence="1">Uncharacterized protein</fullName>
    </submittedName>
</protein>
<comment type="caution">
    <text evidence="1">The sequence shown here is derived from an EMBL/GenBank/DDBJ whole genome shotgun (WGS) entry which is preliminary data.</text>
</comment>
<organism evidence="1">
    <name type="scientific">bioreactor metagenome</name>
    <dbReference type="NCBI Taxonomy" id="1076179"/>
    <lineage>
        <taxon>unclassified sequences</taxon>
        <taxon>metagenomes</taxon>
        <taxon>ecological metagenomes</taxon>
    </lineage>
</organism>
<reference evidence="1" key="1">
    <citation type="submission" date="2019-08" db="EMBL/GenBank/DDBJ databases">
        <authorList>
            <person name="Kucharzyk K."/>
            <person name="Murdoch R.W."/>
            <person name="Higgins S."/>
            <person name="Loffler F."/>
        </authorList>
    </citation>
    <scope>NUCLEOTIDE SEQUENCE</scope>
</reference>
<sequence>MNLAGWKRPFILPFPPSLSVTGLPCGSMEVRPAAAPRGWKLTTAAPSGILCSMVWPPSPARRLRNAGQTREPSATRPWMHSFEKPPKEICGTWMKMRWTPFWTRFCPPFWRGTTAVSFWIRPGEGQRPPGWSSP</sequence>
<name>A0A645JHT1_9ZZZZ</name>
<accession>A0A645JHT1</accession>
<dbReference type="AlphaFoldDB" id="A0A645JHT1"/>
<dbReference type="EMBL" id="VSSQ01134461">
    <property type="protein sequence ID" value="MPN59904.1"/>
    <property type="molecule type" value="Genomic_DNA"/>
</dbReference>
<gene>
    <name evidence="1" type="ORF">SDC9_207626</name>
</gene>
<evidence type="ECO:0000313" key="1">
    <source>
        <dbReference type="EMBL" id="MPN59904.1"/>
    </source>
</evidence>
<proteinExistence type="predicted"/>